<dbReference type="Proteomes" id="UP000464658">
    <property type="component" value="Chromosome"/>
</dbReference>
<evidence type="ECO:0000313" key="3">
    <source>
        <dbReference type="Proteomes" id="UP000464658"/>
    </source>
</evidence>
<name>A0A5S9ME11_BACIA</name>
<reference evidence="2 3" key="1">
    <citation type="submission" date="2019-12" db="EMBL/GenBank/DDBJ databases">
        <title>Full genome sequence of a Bacillus safensis strain isolated from commercially available natto in Indonesia.</title>
        <authorList>
            <person name="Yoshida M."/>
            <person name="Uomi M."/>
            <person name="Waturangi D."/>
            <person name="Ekaputri J.J."/>
            <person name="Setiamarga D.H.E."/>
        </authorList>
    </citation>
    <scope>NUCLEOTIDE SEQUENCE [LARGE SCALE GENOMIC DNA]</scope>
    <source>
        <strain evidence="2 3">IDN1</strain>
    </source>
</reference>
<dbReference type="GO" id="GO:0005524">
    <property type="term" value="F:ATP binding"/>
    <property type="evidence" value="ECO:0007669"/>
    <property type="project" value="InterPro"/>
</dbReference>
<dbReference type="AlphaFoldDB" id="A0A5S9ME11"/>
<keyword evidence="1" id="KW-0464">Manganese</keyword>
<dbReference type="SUPFAM" id="SSF53795">
    <property type="entry name" value="PEP carboxykinase-like"/>
    <property type="match status" value="1"/>
</dbReference>
<dbReference type="InterPro" id="IPR013035">
    <property type="entry name" value="PEP_carboxykinase_C"/>
</dbReference>
<evidence type="ECO:0000256" key="1">
    <source>
        <dbReference type="ARBA" id="ARBA00023211"/>
    </source>
</evidence>
<dbReference type="InterPro" id="IPR001272">
    <property type="entry name" value="PEP_carboxykinase_ATP"/>
</dbReference>
<dbReference type="EMBL" id="AP021906">
    <property type="protein sequence ID" value="BBP91730.1"/>
    <property type="molecule type" value="Genomic_DNA"/>
</dbReference>
<dbReference type="GO" id="GO:0004612">
    <property type="term" value="F:phosphoenolpyruvate carboxykinase (ATP) activity"/>
    <property type="evidence" value="ECO:0007669"/>
    <property type="project" value="InterPro"/>
</dbReference>
<evidence type="ECO:0008006" key="4">
    <source>
        <dbReference type="Google" id="ProtNLM"/>
    </source>
</evidence>
<dbReference type="Gene3D" id="3.90.228.20">
    <property type="match status" value="1"/>
</dbReference>
<dbReference type="GO" id="GO:0006094">
    <property type="term" value="P:gluconeogenesis"/>
    <property type="evidence" value="ECO:0007669"/>
    <property type="project" value="InterPro"/>
</dbReference>
<dbReference type="GO" id="GO:0005829">
    <property type="term" value="C:cytosol"/>
    <property type="evidence" value="ECO:0007669"/>
    <property type="project" value="TreeGrafter"/>
</dbReference>
<dbReference type="Pfam" id="PF01293">
    <property type="entry name" value="PEPCK_ATP"/>
    <property type="match status" value="1"/>
</dbReference>
<accession>A0A5S9ME11</accession>
<dbReference type="PANTHER" id="PTHR30031">
    <property type="entry name" value="PHOSPHOENOLPYRUVATE CARBOXYKINASE ATP"/>
    <property type="match status" value="1"/>
</dbReference>
<gene>
    <name evidence="2" type="ORF">BsIDN1_53480</name>
</gene>
<proteinExistence type="predicted"/>
<dbReference type="PANTHER" id="PTHR30031:SF0">
    <property type="entry name" value="PHOSPHOENOLPYRUVATE CARBOXYKINASE (ATP)"/>
    <property type="match status" value="1"/>
</dbReference>
<sequence length="164" mass="17940">MYHFLSGYTSKLAGTERGVTSPETTFSTCFGSPFLPLPAHVYAEMLGKKIDEHGAKVFLVNTGWTGGGYGTGKRMNLAHTRAMVQAAIEGDLDNAEMITDDIFGLHIPLHIPGVPDEVLQPAKTWDDQEAYQEKAHFLANEFKKNFQKFSHAASDIEAKGGPLV</sequence>
<organism evidence="2 3">
    <name type="scientific">Bacillus safensis</name>
    <dbReference type="NCBI Taxonomy" id="561879"/>
    <lineage>
        <taxon>Bacteria</taxon>
        <taxon>Bacillati</taxon>
        <taxon>Bacillota</taxon>
        <taxon>Bacilli</taxon>
        <taxon>Bacillales</taxon>
        <taxon>Bacillaceae</taxon>
        <taxon>Bacillus</taxon>
    </lineage>
</organism>
<protein>
    <recommendedName>
        <fullName evidence="4">Phosphoenolpyruvate carboxykinase (ATP)</fullName>
    </recommendedName>
</protein>
<evidence type="ECO:0000313" key="2">
    <source>
        <dbReference type="EMBL" id="BBP91730.1"/>
    </source>
</evidence>